<dbReference type="Proteomes" id="UP000006794">
    <property type="component" value="Chromosome"/>
</dbReference>
<feature type="transmembrane region" description="Helical" evidence="1">
    <location>
        <begin position="20"/>
        <end position="38"/>
    </location>
</feature>
<evidence type="ECO:0000313" key="3">
    <source>
        <dbReference type="Proteomes" id="UP000006794"/>
    </source>
</evidence>
<keyword evidence="1" id="KW-0472">Membrane</keyword>
<gene>
    <name evidence="2" type="ordered locus">Halxa_4258</name>
</gene>
<reference evidence="2 3" key="1">
    <citation type="journal article" date="2012" name="Stand. Genomic Sci.">
        <title>Complete genome sequence of Halopiger xanaduensis type strain (SH-6(T)).</title>
        <authorList>
            <person name="Anderson I."/>
            <person name="Tindall B.J."/>
            <person name="Rohde M."/>
            <person name="Lucas S."/>
            <person name="Han J."/>
            <person name="Lapidus A."/>
            <person name="Cheng J.F."/>
            <person name="Goodwin L."/>
            <person name="Pitluck S."/>
            <person name="Peters L."/>
            <person name="Pati A."/>
            <person name="Mikhailova N."/>
            <person name="Pagani I."/>
            <person name="Teshima H."/>
            <person name="Han C."/>
            <person name="Tapia R."/>
            <person name="Land M."/>
            <person name="Woyke T."/>
            <person name="Klenk H.P."/>
            <person name="Kyrpides N."/>
            <person name="Ivanova N."/>
        </authorList>
    </citation>
    <scope>NUCLEOTIDE SEQUENCE [LARGE SCALE GENOMIC DNA]</scope>
    <source>
        <strain evidence="3">DSM 18323 / JCM 14033 / SH-6</strain>
    </source>
</reference>
<organism evidence="2 3">
    <name type="scientific">Halopiger xanaduensis (strain DSM 18323 / JCM 14033 / SH-6)</name>
    <dbReference type="NCBI Taxonomy" id="797210"/>
    <lineage>
        <taxon>Archaea</taxon>
        <taxon>Methanobacteriati</taxon>
        <taxon>Methanobacteriota</taxon>
        <taxon>Stenosarchaea group</taxon>
        <taxon>Halobacteria</taxon>
        <taxon>Halobacteriales</taxon>
        <taxon>Natrialbaceae</taxon>
        <taxon>Halopiger</taxon>
    </lineage>
</organism>
<keyword evidence="1" id="KW-0812">Transmembrane</keyword>
<protein>
    <submittedName>
        <fullName evidence="2">Uncharacterized protein</fullName>
    </submittedName>
</protein>
<evidence type="ECO:0000256" key="1">
    <source>
        <dbReference type="SAM" id="Phobius"/>
    </source>
</evidence>
<keyword evidence="1" id="KW-1133">Transmembrane helix</keyword>
<accession>F8D5M1</accession>
<proteinExistence type="predicted"/>
<dbReference type="AlphaFoldDB" id="F8D5M1"/>
<dbReference type="EMBL" id="CP002839">
    <property type="protein sequence ID" value="AEH38860.1"/>
    <property type="molecule type" value="Genomic_DNA"/>
</dbReference>
<name>F8D5M1_HALXS</name>
<sequence>MMFDEFNRLVGVNTQKGMLALISVLVLTQIFLCNYDIYNN</sequence>
<dbReference type="HOGENOM" id="CLU_3282812_0_0_2"/>
<evidence type="ECO:0000313" key="2">
    <source>
        <dbReference type="EMBL" id="AEH38860.1"/>
    </source>
</evidence>
<dbReference type="KEGG" id="hxa:Halxa_4258"/>
<keyword evidence="3" id="KW-1185">Reference proteome</keyword>